<dbReference type="GO" id="GO:0032977">
    <property type="term" value="F:membrane insertase activity"/>
    <property type="evidence" value="ECO:0007669"/>
    <property type="project" value="InterPro"/>
</dbReference>
<organism evidence="15 16">
    <name type="scientific">Streptococcus ratti</name>
    <dbReference type="NCBI Taxonomy" id="1341"/>
    <lineage>
        <taxon>Bacteria</taxon>
        <taxon>Bacillati</taxon>
        <taxon>Bacillota</taxon>
        <taxon>Bacilli</taxon>
        <taxon>Lactobacillales</taxon>
        <taxon>Streptococcaceae</taxon>
        <taxon>Streptococcus</taxon>
    </lineage>
</organism>
<gene>
    <name evidence="12" type="primary">yidC</name>
    <name evidence="15" type="ORF">HHO37_04555</name>
</gene>
<evidence type="ECO:0000256" key="4">
    <source>
        <dbReference type="ARBA" id="ARBA00022692"/>
    </source>
</evidence>
<dbReference type="GO" id="GO:0051205">
    <property type="term" value="P:protein insertion into membrane"/>
    <property type="evidence" value="ECO:0007669"/>
    <property type="project" value="TreeGrafter"/>
</dbReference>
<evidence type="ECO:0000256" key="1">
    <source>
        <dbReference type="ARBA" id="ARBA00004651"/>
    </source>
</evidence>
<dbReference type="Pfam" id="PF02096">
    <property type="entry name" value="60KD_IMP"/>
    <property type="match status" value="1"/>
</dbReference>
<keyword evidence="7 12" id="KW-1133">Transmembrane helix</keyword>
<feature type="transmembrane region" description="Helical" evidence="12">
    <location>
        <begin position="124"/>
        <end position="145"/>
    </location>
</feature>
<keyword evidence="6 12" id="KW-0653">Protein transport</keyword>
<evidence type="ECO:0000256" key="5">
    <source>
        <dbReference type="ARBA" id="ARBA00022729"/>
    </source>
</evidence>
<keyword evidence="11 12" id="KW-0449">Lipoprotein</keyword>
<feature type="chain" id="PRO_5039226137" description="Membrane protein insertase YidC" evidence="13">
    <location>
        <begin position="23"/>
        <end position="271"/>
    </location>
</feature>
<dbReference type="PROSITE" id="PS51257">
    <property type="entry name" value="PROKAR_LIPOPROTEIN"/>
    <property type="match status" value="1"/>
</dbReference>
<dbReference type="InterPro" id="IPR028055">
    <property type="entry name" value="YidC/Oxa/ALB_C"/>
</dbReference>
<feature type="transmembrane region" description="Helical" evidence="12">
    <location>
        <begin position="196"/>
        <end position="223"/>
    </location>
</feature>
<evidence type="ECO:0000313" key="16">
    <source>
        <dbReference type="Proteomes" id="UP000532121"/>
    </source>
</evidence>
<keyword evidence="9" id="KW-0564">Palmitate</keyword>
<evidence type="ECO:0000256" key="3">
    <source>
        <dbReference type="ARBA" id="ARBA00022475"/>
    </source>
</evidence>
<dbReference type="InterPro" id="IPR047196">
    <property type="entry name" value="YidC_ALB_C"/>
</dbReference>
<dbReference type="NCBIfam" id="TIGR03592">
    <property type="entry name" value="yidC_oxa1_cterm"/>
    <property type="match status" value="1"/>
</dbReference>
<dbReference type="InterPro" id="IPR001708">
    <property type="entry name" value="YidC/ALB3/OXA1/COX18"/>
</dbReference>
<evidence type="ECO:0000256" key="7">
    <source>
        <dbReference type="ARBA" id="ARBA00022989"/>
    </source>
</evidence>
<comment type="similarity">
    <text evidence="12">Belongs to the OXA1/ALB3/YidC family. Type 2 subfamily.</text>
</comment>
<evidence type="ECO:0000256" key="12">
    <source>
        <dbReference type="HAMAP-Rule" id="MF_01811"/>
    </source>
</evidence>
<keyword evidence="2 12" id="KW-0813">Transport</keyword>
<feature type="domain" description="Membrane insertase YidC/Oxa/ALB C-terminal" evidence="14">
    <location>
        <begin position="55"/>
        <end position="236"/>
    </location>
</feature>
<reference evidence="15 16" key="1">
    <citation type="submission" date="2020-04" db="EMBL/GenBank/DDBJ databases">
        <title>MicrobeNet Type strains.</title>
        <authorList>
            <person name="Nicholson A.C."/>
        </authorList>
    </citation>
    <scope>NUCLEOTIDE SEQUENCE [LARGE SCALE GENOMIC DNA]</scope>
    <source>
        <strain evidence="15 16">DSM 22768</strain>
    </source>
</reference>
<evidence type="ECO:0000256" key="10">
    <source>
        <dbReference type="ARBA" id="ARBA00023186"/>
    </source>
</evidence>
<dbReference type="GO" id="GO:0015031">
    <property type="term" value="P:protein transport"/>
    <property type="evidence" value="ECO:0007669"/>
    <property type="project" value="UniProtKB-KW"/>
</dbReference>
<proteinExistence type="inferred from homology"/>
<dbReference type="Proteomes" id="UP000532121">
    <property type="component" value="Unassembled WGS sequence"/>
</dbReference>
<keyword evidence="4 12" id="KW-0812">Transmembrane</keyword>
<evidence type="ECO:0000256" key="8">
    <source>
        <dbReference type="ARBA" id="ARBA00023136"/>
    </source>
</evidence>
<dbReference type="EMBL" id="JABASA010000007">
    <property type="protein sequence ID" value="NMD48961.1"/>
    <property type="molecule type" value="Genomic_DNA"/>
</dbReference>
<dbReference type="AlphaFoldDB" id="A0A7X9LD52"/>
<keyword evidence="10 12" id="KW-0143">Chaperone</keyword>
<dbReference type="PRINTS" id="PR00701">
    <property type="entry name" value="60KDINNERMP"/>
</dbReference>
<evidence type="ECO:0000256" key="13">
    <source>
        <dbReference type="SAM" id="SignalP"/>
    </source>
</evidence>
<feature type="signal peptide" evidence="13">
    <location>
        <begin position="1"/>
        <end position="22"/>
    </location>
</feature>
<evidence type="ECO:0000313" key="15">
    <source>
        <dbReference type="EMBL" id="NMD48961.1"/>
    </source>
</evidence>
<dbReference type="CDD" id="cd20070">
    <property type="entry name" value="5TM_YidC_Alb3"/>
    <property type="match status" value="1"/>
</dbReference>
<evidence type="ECO:0000259" key="14">
    <source>
        <dbReference type="Pfam" id="PF02096"/>
    </source>
</evidence>
<dbReference type="RefSeq" id="WP_193523346.1">
    <property type="nucleotide sequence ID" value="NZ_JABASA010000007.1"/>
</dbReference>
<comment type="function">
    <text evidence="12">Required for the insertion and/or proper folding and/or complex formation of integral membrane proteins into the membrane. Involved in integration of membrane proteins that insert both dependently and independently of the Sec translocase complex, as well as at least some lipoproteins.</text>
</comment>
<dbReference type="HAMAP" id="MF_01811">
    <property type="entry name" value="YidC_type2"/>
    <property type="match status" value="1"/>
</dbReference>
<evidence type="ECO:0000256" key="9">
    <source>
        <dbReference type="ARBA" id="ARBA00023139"/>
    </source>
</evidence>
<evidence type="ECO:0000256" key="6">
    <source>
        <dbReference type="ARBA" id="ARBA00022927"/>
    </source>
</evidence>
<evidence type="ECO:0000256" key="11">
    <source>
        <dbReference type="ARBA" id="ARBA00023288"/>
    </source>
</evidence>
<accession>A0A7X9LD52</accession>
<dbReference type="PANTHER" id="PTHR12428">
    <property type="entry name" value="OXA1"/>
    <property type="match status" value="1"/>
</dbReference>
<sequence length="271" mass="31261">MKKKYKLMGLASVALLFLSACGRGQVSHQSEGAWEKFVYFFAEFIRFFSINGRIGIGIIIFTILIRTLLLPLFNMQLKSGQKMQEIQPELKALQAKYPGKDRESRMLLAEESQKLYKEYSVNPYASLFPLLIQMPVLWALYQALTRVEFLKTGSFLWMDIGDKDPYFILPVLAAVFTFLSSWLTNKAAKERSGVMVAMNIILPIFILLVGFNLASGVALYWVISNAYQVFQILLLNNPFKIIAERERLEKEARELEARKRRAKKKAQKKRR</sequence>
<feature type="transmembrane region" description="Helical" evidence="12">
    <location>
        <begin position="165"/>
        <end position="184"/>
    </location>
</feature>
<dbReference type="InterPro" id="IPR023060">
    <property type="entry name" value="YidC/YidC1/YidC2_Firmicutes"/>
</dbReference>
<comment type="subcellular location">
    <subcellularLocation>
        <location evidence="1 12">Cell membrane</location>
        <topology evidence="1 12">Multi-pass membrane protein</topology>
    </subcellularLocation>
</comment>
<feature type="transmembrane region" description="Helical" evidence="12">
    <location>
        <begin position="53"/>
        <end position="73"/>
    </location>
</feature>
<name>A0A7X9LD52_STRRT</name>
<evidence type="ECO:0000256" key="2">
    <source>
        <dbReference type="ARBA" id="ARBA00022448"/>
    </source>
</evidence>
<comment type="caution">
    <text evidence="15">The sequence shown here is derived from an EMBL/GenBank/DDBJ whole genome shotgun (WGS) entry which is preliminary data.</text>
</comment>
<keyword evidence="5 12" id="KW-0732">Signal</keyword>
<dbReference type="GO" id="GO:0005886">
    <property type="term" value="C:plasma membrane"/>
    <property type="evidence" value="ECO:0007669"/>
    <property type="project" value="UniProtKB-SubCell"/>
</dbReference>
<keyword evidence="8 12" id="KW-0472">Membrane</keyword>
<dbReference type="PANTHER" id="PTHR12428:SF65">
    <property type="entry name" value="CYTOCHROME C OXIDASE ASSEMBLY PROTEIN COX18, MITOCHONDRIAL"/>
    <property type="match status" value="1"/>
</dbReference>
<keyword evidence="3 12" id="KW-1003">Cell membrane</keyword>
<protein>
    <recommendedName>
        <fullName evidence="12">Membrane protein insertase YidC</fullName>
    </recommendedName>
    <alternativeName>
        <fullName evidence="12">Foldase YidC</fullName>
    </alternativeName>
    <alternativeName>
        <fullName evidence="12">Membrane integrase YidC</fullName>
    </alternativeName>
    <alternativeName>
        <fullName evidence="12">Membrane protein YidC</fullName>
    </alternativeName>
</protein>